<dbReference type="AlphaFoldDB" id="A0A6M3L7B3"/>
<name>A0A6M3L7B3_9ZZZZ</name>
<dbReference type="EMBL" id="MT142902">
    <property type="protein sequence ID" value="QJA90273.1"/>
    <property type="molecule type" value="Genomic_DNA"/>
</dbReference>
<gene>
    <name evidence="1" type="ORF">MM415B02408_0005</name>
</gene>
<organism evidence="1">
    <name type="scientific">viral metagenome</name>
    <dbReference type="NCBI Taxonomy" id="1070528"/>
    <lineage>
        <taxon>unclassified sequences</taxon>
        <taxon>metagenomes</taxon>
        <taxon>organismal metagenomes</taxon>
    </lineage>
</organism>
<sequence length="106" mass="12185">MAKKKVEPEDATQEVSALERTIVNKHCEAIMGEFEDAINAARIRVEQALSTLFILARKYDVNVESQAVRATEDSLVINVRFQVNPEHIKNRERWTATKNFLESVRK</sequence>
<reference evidence="1" key="1">
    <citation type="submission" date="2020-03" db="EMBL/GenBank/DDBJ databases">
        <title>The deep terrestrial virosphere.</title>
        <authorList>
            <person name="Holmfeldt K."/>
            <person name="Nilsson E."/>
            <person name="Simone D."/>
            <person name="Lopez-Fernandez M."/>
            <person name="Wu X."/>
            <person name="de Brujin I."/>
            <person name="Lundin D."/>
            <person name="Andersson A."/>
            <person name="Bertilsson S."/>
            <person name="Dopson M."/>
        </authorList>
    </citation>
    <scope>NUCLEOTIDE SEQUENCE</scope>
    <source>
        <strain evidence="1">MM415B02408</strain>
    </source>
</reference>
<evidence type="ECO:0000313" key="1">
    <source>
        <dbReference type="EMBL" id="QJA90273.1"/>
    </source>
</evidence>
<proteinExistence type="predicted"/>
<protein>
    <submittedName>
        <fullName evidence="1">Uncharacterized protein</fullName>
    </submittedName>
</protein>
<accession>A0A6M3L7B3</accession>